<keyword evidence="8" id="KW-0521">NADP</keyword>
<keyword evidence="7" id="KW-0479">Metal-binding</keyword>
<evidence type="ECO:0000256" key="9">
    <source>
        <dbReference type="ARBA" id="ARBA00022860"/>
    </source>
</evidence>
<keyword evidence="9" id="KW-0112">Calmodulin-binding</keyword>
<dbReference type="SUPFAM" id="SSF56512">
    <property type="entry name" value="Nitric oxide (NO) synthase oxygenase domain"/>
    <property type="match status" value="1"/>
</dbReference>
<dbReference type="InterPro" id="IPR044943">
    <property type="entry name" value="NOS_dom_1"/>
</dbReference>
<evidence type="ECO:0000256" key="8">
    <source>
        <dbReference type="ARBA" id="ARBA00022857"/>
    </source>
</evidence>
<dbReference type="Proteomes" id="UP000515163">
    <property type="component" value="Unplaced"/>
</dbReference>
<dbReference type="KEGG" id="aten:116290878"/>
<dbReference type="RefSeq" id="XP_031553861.1">
    <property type="nucleotide sequence ID" value="XM_031698001.1"/>
</dbReference>
<evidence type="ECO:0000256" key="6">
    <source>
        <dbReference type="ARBA" id="ARBA00022643"/>
    </source>
</evidence>
<feature type="compositionally biased region" description="Basic and acidic residues" evidence="12">
    <location>
        <begin position="29"/>
        <end position="40"/>
    </location>
</feature>
<dbReference type="InterPro" id="IPR036119">
    <property type="entry name" value="NOS_N_sf"/>
</dbReference>
<comment type="similarity">
    <text evidence="3">Belongs to the NOS family.</text>
</comment>
<evidence type="ECO:0000313" key="14">
    <source>
        <dbReference type="RefSeq" id="XP_031553861.1"/>
    </source>
</evidence>
<evidence type="ECO:0000256" key="5">
    <source>
        <dbReference type="ARBA" id="ARBA00022617"/>
    </source>
</evidence>
<evidence type="ECO:0000313" key="13">
    <source>
        <dbReference type="Proteomes" id="UP000515163"/>
    </source>
</evidence>
<feature type="region of interest" description="Disordered" evidence="12">
    <location>
        <begin position="1"/>
        <end position="61"/>
    </location>
</feature>
<evidence type="ECO:0000256" key="10">
    <source>
        <dbReference type="ARBA" id="ARBA00023002"/>
    </source>
</evidence>
<keyword evidence="6" id="KW-0288">FMN</keyword>
<dbReference type="PANTHER" id="PTHR43410:SF1">
    <property type="entry name" value="NITRIC OXIDE SYNTHASE"/>
    <property type="match status" value="1"/>
</dbReference>
<keyword evidence="5" id="KW-0349">Heme</keyword>
<evidence type="ECO:0000256" key="4">
    <source>
        <dbReference type="ARBA" id="ARBA00012989"/>
    </source>
</evidence>
<dbReference type="InParanoid" id="A0A6P8HDU9"/>
<dbReference type="PANTHER" id="PTHR43410">
    <property type="entry name" value="NITRIC OXIDE SYNTHASE OXYGENASE"/>
    <property type="match status" value="1"/>
</dbReference>
<dbReference type="GeneID" id="116290878"/>
<accession>A0A6P8HDU9</accession>
<evidence type="ECO:0000256" key="12">
    <source>
        <dbReference type="SAM" id="MobiDB-lite"/>
    </source>
</evidence>
<dbReference type="Gene3D" id="3.90.340.10">
    <property type="entry name" value="Nitric Oxide Synthase, Chain A, domain 1"/>
    <property type="match status" value="1"/>
</dbReference>
<evidence type="ECO:0000256" key="1">
    <source>
        <dbReference type="ARBA" id="ARBA00001917"/>
    </source>
</evidence>
<evidence type="ECO:0000256" key="7">
    <source>
        <dbReference type="ARBA" id="ARBA00022723"/>
    </source>
</evidence>
<sequence>MEHHHLQKNTNEQITNGQAISTTTVDVKTTNEHPENKMESNKASPLTSPIRKCPFTGTLRETSKTPKIIKLKNWETGKETIDTLHQKAKIPLNCTPARCEGSLMRPYGGEVAPPRAYGIPRPKEEVAIHAEDFIEQYYTSMKM</sequence>
<dbReference type="GO" id="GO:0005516">
    <property type="term" value="F:calmodulin binding"/>
    <property type="evidence" value="ECO:0007669"/>
    <property type="project" value="UniProtKB-KW"/>
</dbReference>
<keyword evidence="10" id="KW-0560">Oxidoreductase</keyword>
<name>A0A6P8HDU9_ACTTE</name>
<evidence type="ECO:0000256" key="11">
    <source>
        <dbReference type="ARBA" id="ARBA00023004"/>
    </source>
</evidence>
<feature type="compositionally biased region" description="Polar residues" evidence="12">
    <location>
        <begin position="8"/>
        <end position="28"/>
    </location>
</feature>
<organism evidence="13 14">
    <name type="scientific">Actinia tenebrosa</name>
    <name type="common">Australian red waratah sea anemone</name>
    <dbReference type="NCBI Taxonomy" id="6105"/>
    <lineage>
        <taxon>Eukaryota</taxon>
        <taxon>Metazoa</taxon>
        <taxon>Cnidaria</taxon>
        <taxon>Anthozoa</taxon>
        <taxon>Hexacorallia</taxon>
        <taxon>Actiniaria</taxon>
        <taxon>Actiniidae</taxon>
        <taxon>Actinia</taxon>
    </lineage>
</organism>
<reference evidence="14" key="1">
    <citation type="submission" date="2025-08" db="UniProtKB">
        <authorList>
            <consortium name="RefSeq"/>
        </authorList>
    </citation>
    <scope>IDENTIFICATION</scope>
    <source>
        <tissue evidence="14">Tentacle</tissue>
    </source>
</reference>
<dbReference type="GO" id="GO:0046872">
    <property type="term" value="F:metal ion binding"/>
    <property type="evidence" value="ECO:0007669"/>
    <property type="project" value="UniProtKB-KW"/>
</dbReference>
<proteinExistence type="inferred from homology"/>
<gene>
    <name evidence="14" type="primary">LOC116290878</name>
</gene>
<dbReference type="InterPro" id="IPR050607">
    <property type="entry name" value="NOS"/>
</dbReference>
<dbReference type="OrthoDB" id="9428170at2759"/>
<keyword evidence="11" id="KW-0408">Iron</keyword>
<comment type="cofactor">
    <cofactor evidence="1">
        <name>FMN</name>
        <dbReference type="ChEBI" id="CHEBI:58210"/>
    </cofactor>
</comment>
<protein>
    <recommendedName>
        <fullName evidence="4">nitric-oxide synthase (NADPH)</fullName>
        <ecNumber evidence="4">1.14.13.39</ecNumber>
    </recommendedName>
</protein>
<dbReference type="AlphaFoldDB" id="A0A6P8HDU9"/>
<keyword evidence="13" id="KW-1185">Reference proteome</keyword>
<evidence type="ECO:0000256" key="3">
    <source>
        <dbReference type="ARBA" id="ARBA00006267"/>
    </source>
</evidence>
<dbReference type="EC" id="1.14.13.39" evidence="4"/>
<keyword evidence="6" id="KW-0285">Flavoprotein</keyword>
<dbReference type="GO" id="GO:0006809">
    <property type="term" value="P:nitric oxide biosynthetic process"/>
    <property type="evidence" value="ECO:0007669"/>
    <property type="project" value="InterPro"/>
</dbReference>
<dbReference type="GO" id="GO:0004517">
    <property type="term" value="F:nitric-oxide synthase activity"/>
    <property type="evidence" value="ECO:0007669"/>
    <property type="project" value="UniProtKB-EC"/>
</dbReference>
<evidence type="ECO:0000256" key="2">
    <source>
        <dbReference type="ARBA" id="ARBA00001970"/>
    </source>
</evidence>
<comment type="cofactor">
    <cofactor evidence="2">
        <name>heme b</name>
        <dbReference type="ChEBI" id="CHEBI:60344"/>
    </cofactor>
</comment>